<gene>
    <name evidence="2" type="ORF">WG66_13668</name>
</gene>
<evidence type="ECO:0000313" key="3">
    <source>
        <dbReference type="Proteomes" id="UP000054988"/>
    </source>
</evidence>
<keyword evidence="1" id="KW-1133">Transmembrane helix</keyword>
<feature type="transmembrane region" description="Helical" evidence="1">
    <location>
        <begin position="158"/>
        <end position="182"/>
    </location>
</feature>
<comment type="caution">
    <text evidence="2">The sequence shown here is derived from an EMBL/GenBank/DDBJ whole genome shotgun (WGS) entry which is preliminary data.</text>
</comment>
<proteinExistence type="predicted"/>
<dbReference type="EMBL" id="LATX01002138">
    <property type="protein sequence ID" value="KTB33748.1"/>
    <property type="molecule type" value="Genomic_DNA"/>
</dbReference>
<feature type="transmembrane region" description="Helical" evidence="1">
    <location>
        <begin position="188"/>
        <end position="211"/>
    </location>
</feature>
<feature type="transmembrane region" description="Helical" evidence="1">
    <location>
        <begin position="124"/>
        <end position="146"/>
    </location>
</feature>
<evidence type="ECO:0000256" key="1">
    <source>
        <dbReference type="SAM" id="Phobius"/>
    </source>
</evidence>
<dbReference type="AlphaFoldDB" id="A0A0W0FBY9"/>
<name>A0A0W0FBY9_MONRR</name>
<reference evidence="2 3" key="1">
    <citation type="submission" date="2015-12" db="EMBL/GenBank/DDBJ databases">
        <title>Draft genome sequence of Moniliophthora roreri, the causal agent of frosty pod rot of cacao.</title>
        <authorList>
            <person name="Aime M.C."/>
            <person name="Diaz-Valderrama J.R."/>
            <person name="Kijpornyongpan T."/>
            <person name="Phillips-Mora W."/>
        </authorList>
    </citation>
    <scope>NUCLEOTIDE SEQUENCE [LARGE SCALE GENOMIC DNA]</scope>
    <source>
        <strain evidence="2 3">MCA 2952</strain>
    </source>
</reference>
<evidence type="ECO:0008006" key="4">
    <source>
        <dbReference type="Google" id="ProtNLM"/>
    </source>
</evidence>
<feature type="transmembrane region" description="Helical" evidence="1">
    <location>
        <begin position="7"/>
        <end position="25"/>
    </location>
</feature>
<sequence length="212" mass="22223">MPSFRAISYYLIGALVAANLAGASLSPISSSHLDARCGECEAKENPLPILVHGVQDKITPLADKLKNLPAGGFTPDTISPIVQDMKDILIEANAQLQVYIDANVDLSILLADAAHSDVTVSVEVFASIIVGLVNVIVNACLSVLKLSVSVELDVIVKILGDLCITLGVFIHLCLTLVVGLSASLMVQINAFISLCVQLGIQLSLNAVLGVIL</sequence>
<keyword evidence="1" id="KW-0812">Transmembrane</keyword>
<dbReference type="Proteomes" id="UP000054988">
    <property type="component" value="Unassembled WGS sequence"/>
</dbReference>
<accession>A0A0W0FBY9</accession>
<keyword evidence="1" id="KW-0472">Membrane</keyword>
<protein>
    <recommendedName>
        <fullName evidence="4">Transmembrane protein</fullName>
    </recommendedName>
</protein>
<evidence type="ECO:0000313" key="2">
    <source>
        <dbReference type="EMBL" id="KTB33748.1"/>
    </source>
</evidence>
<organism evidence="2 3">
    <name type="scientific">Moniliophthora roreri</name>
    <name type="common">Frosty pod rot fungus</name>
    <name type="synonym">Monilia roreri</name>
    <dbReference type="NCBI Taxonomy" id="221103"/>
    <lineage>
        <taxon>Eukaryota</taxon>
        <taxon>Fungi</taxon>
        <taxon>Dikarya</taxon>
        <taxon>Basidiomycota</taxon>
        <taxon>Agaricomycotina</taxon>
        <taxon>Agaricomycetes</taxon>
        <taxon>Agaricomycetidae</taxon>
        <taxon>Agaricales</taxon>
        <taxon>Marasmiineae</taxon>
        <taxon>Marasmiaceae</taxon>
        <taxon>Moniliophthora</taxon>
    </lineage>
</organism>